<evidence type="ECO:0000313" key="8">
    <source>
        <dbReference type="Proteomes" id="UP000737171"/>
    </source>
</evidence>
<dbReference type="PROSITE" id="PS50885">
    <property type="entry name" value="HAMP"/>
    <property type="match status" value="1"/>
</dbReference>
<evidence type="ECO:0000313" key="7">
    <source>
        <dbReference type="EMBL" id="NRF66339.1"/>
    </source>
</evidence>
<comment type="similarity">
    <text evidence="2">Belongs to the methyl-accepting chemotaxis (MCP) protein family.</text>
</comment>
<feature type="region of interest" description="Disordered" evidence="4">
    <location>
        <begin position="273"/>
        <end position="292"/>
    </location>
</feature>
<dbReference type="InterPro" id="IPR004089">
    <property type="entry name" value="MCPsignal_dom"/>
</dbReference>
<dbReference type="PANTHER" id="PTHR43531:SF14">
    <property type="entry name" value="METHYL-ACCEPTING CHEMOTAXIS PROTEIN I-RELATED"/>
    <property type="match status" value="1"/>
</dbReference>
<dbReference type="Pfam" id="PF00672">
    <property type="entry name" value="HAMP"/>
    <property type="match status" value="1"/>
</dbReference>
<dbReference type="PROSITE" id="PS50111">
    <property type="entry name" value="CHEMOTAXIS_TRANSDUC_2"/>
    <property type="match status" value="1"/>
</dbReference>
<gene>
    <name evidence="7" type="ORF">HLB44_05015</name>
</gene>
<name>A0ABX2EB51_9BURK</name>
<dbReference type="Gene3D" id="1.10.287.950">
    <property type="entry name" value="Methyl-accepting chemotaxis protein"/>
    <property type="match status" value="1"/>
</dbReference>
<sequence>MNWLWKFRIGTRLGLAFGALIVLLTAICAFSAWNARRLAADLEATAGQDLTRVDLANALDRNAGLIARASRELLLLETAGGLKRQRELITKSFADSEERFGKLASLGGDGELQQLIAAVKSGKDDFTKATGAYLTTLDGSPDDARRALLVELRPVQAAYEKSLAALNAAVQKLAAERAVAGQRLAETSSLALVALGGLTVALAVVASVLIARSITVPLQSAIAAARAIRDGDLSQRVQSSAQDEIGTLLGAMGEMQQHLRRVIEDVHSAARDVSTSSDEIAHGNADLSTRTERASTNLQQTASAMEEISATVAGSSQKSRQAAEVAAKARSAVIEGGETVEGLVGTMTRIAESSHRIRDIISVIDGIAFQTNILALNAAVESARAGEHGRGFAVVAGEVRSLAARAAAAAKEIKGLIDDSAAKVEQGTHTVSEVGQRIRGIVTEVVGVRQLIEEVSLASQQQESGIGSINQSVTDLDQTTQQNAALVEELTATTESLKTHAKRLVSTVEFFRLPADAASVA</sequence>
<evidence type="ECO:0000256" key="1">
    <source>
        <dbReference type="ARBA" id="ARBA00022481"/>
    </source>
</evidence>
<evidence type="ECO:0000259" key="6">
    <source>
        <dbReference type="PROSITE" id="PS50885"/>
    </source>
</evidence>
<dbReference type="SMART" id="SM00283">
    <property type="entry name" value="MA"/>
    <property type="match status" value="1"/>
</dbReference>
<keyword evidence="8" id="KW-1185">Reference proteome</keyword>
<organism evidence="7 8">
    <name type="scientific">Pseudaquabacterium terrae</name>
    <dbReference type="NCBI Taxonomy" id="2732868"/>
    <lineage>
        <taxon>Bacteria</taxon>
        <taxon>Pseudomonadati</taxon>
        <taxon>Pseudomonadota</taxon>
        <taxon>Betaproteobacteria</taxon>
        <taxon>Burkholderiales</taxon>
        <taxon>Sphaerotilaceae</taxon>
        <taxon>Pseudaquabacterium</taxon>
    </lineage>
</organism>
<dbReference type="SMART" id="SM00304">
    <property type="entry name" value="HAMP"/>
    <property type="match status" value="1"/>
</dbReference>
<dbReference type="CDD" id="cd06225">
    <property type="entry name" value="HAMP"/>
    <property type="match status" value="1"/>
</dbReference>
<dbReference type="PRINTS" id="PR00260">
    <property type="entry name" value="CHEMTRNSDUCR"/>
</dbReference>
<reference evidence="7 8" key="1">
    <citation type="submission" date="2020-05" db="EMBL/GenBank/DDBJ databases">
        <title>Aquincola sp. isolate from soil.</title>
        <authorList>
            <person name="Han J."/>
            <person name="Kim D.-U."/>
        </authorList>
    </citation>
    <scope>NUCLEOTIDE SEQUENCE [LARGE SCALE GENOMIC DNA]</scope>
    <source>
        <strain evidence="7 8">S2</strain>
    </source>
</reference>
<dbReference type="InterPro" id="IPR004090">
    <property type="entry name" value="Chemotax_Me-accpt_rcpt"/>
</dbReference>
<dbReference type="RefSeq" id="WP_173121184.1">
    <property type="nucleotide sequence ID" value="NZ_JABRWJ010000001.1"/>
</dbReference>
<keyword evidence="3" id="KW-0807">Transducer</keyword>
<keyword evidence="1" id="KW-0488">Methylation</keyword>
<dbReference type="Pfam" id="PF00015">
    <property type="entry name" value="MCPsignal"/>
    <property type="match status" value="1"/>
</dbReference>
<dbReference type="EMBL" id="JABRWJ010000001">
    <property type="protein sequence ID" value="NRF66339.1"/>
    <property type="molecule type" value="Genomic_DNA"/>
</dbReference>
<dbReference type="PANTHER" id="PTHR43531">
    <property type="entry name" value="PROTEIN ICFG"/>
    <property type="match status" value="1"/>
</dbReference>
<evidence type="ECO:0000256" key="4">
    <source>
        <dbReference type="SAM" id="MobiDB-lite"/>
    </source>
</evidence>
<protein>
    <submittedName>
        <fullName evidence="7">HAMP domain-containing protein</fullName>
    </submittedName>
</protein>
<dbReference type="InterPro" id="IPR003660">
    <property type="entry name" value="HAMP_dom"/>
</dbReference>
<dbReference type="InterPro" id="IPR024478">
    <property type="entry name" value="HlyB_4HB_MCP"/>
</dbReference>
<dbReference type="InterPro" id="IPR051310">
    <property type="entry name" value="MCP_chemotaxis"/>
</dbReference>
<proteinExistence type="inferred from homology"/>
<accession>A0ABX2EB51</accession>
<dbReference type="Pfam" id="PF12729">
    <property type="entry name" value="4HB_MCP_1"/>
    <property type="match status" value="1"/>
</dbReference>
<feature type="domain" description="HAMP" evidence="6">
    <location>
        <begin position="212"/>
        <end position="264"/>
    </location>
</feature>
<feature type="domain" description="Methyl-accepting transducer" evidence="5">
    <location>
        <begin position="269"/>
        <end position="498"/>
    </location>
</feature>
<evidence type="ECO:0000256" key="2">
    <source>
        <dbReference type="ARBA" id="ARBA00029447"/>
    </source>
</evidence>
<dbReference type="SUPFAM" id="SSF58104">
    <property type="entry name" value="Methyl-accepting chemotaxis protein (MCP) signaling domain"/>
    <property type="match status" value="1"/>
</dbReference>
<dbReference type="Proteomes" id="UP000737171">
    <property type="component" value="Unassembled WGS sequence"/>
</dbReference>
<evidence type="ECO:0000256" key="3">
    <source>
        <dbReference type="PROSITE-ProRule" id="PRU00284"/>
    </source>
</evidence>
<dbReference type="InterPro" id="IPR047347">
    <property type="entry name" value="YvaQ-like_sensor"/>
</dbReference>
<comment type="caution">
    <text evidence="7">The sequence shown here is derived from an EMBL/GenBank/DDBJ whole genome shotgun (WGS) entry which is preliminary data.</text>
</comment>
<dbReference type="CDD" id="cd19411">
    <property type="entry name" value="MCP2201-like_sensor"/>
    <property type="match status" value="1"/>
</dbReference>
<evidence type="ECO:0000259" key="5">
    <source>
        <dbReference type="PROSITE" id="PS50111"/>
    </source>
</evidence>